<keyword evidence="5" id="KW-1185">Reference proteome</keyword>
<feature type="transmembrane region" description="Helical" evidence="1">
    <location>
        <begin position="52"/>
        <end position="74"/>
    </location>
</feature>
<organism evidence="3 4">
    <name type="scientific">Staphylococcus gallinarum</name>
    <dbReference type="NCBI Taxonomy" id="1293"/>
    <lineage>
        <taxon>Bacteria</taxon>
        <taxon>Bacillati</taxon>
        <taxon>Bacillota</taxon>
        <taxon>Bacilli</taxon>
        <taxon>Bacillales</taxon>
        <taxon>Staphylococcaceae</taxon>
        <taxon>Staphylococcus</taxon>
    </lineage>
</organism>
<feature type="transmembrane region" description="Helical" evidence="1">
    <location>
        <begin position="116"/>
        <end position="134"/>
    </location>
</feature>
<feature type="transmembrane region" description="Helical" evidence="1">
    <location>
        <begin position="12"/>
        <end position="32"/>
    </location>
</feature>
<keyword evidence="1" id="KW-0812">Transmembrane</keyword>
<sequence length="140" mass="15602">MEGKFELPQKLATLSLFGLGVFVDIRGLYWFINQESVLSESDFYRALHEVMPIWLWGLALLLFGTCLIIASLSFGKRSVNNTSNYFMLIGGTGSAIIHFLMASASIYNAINWLTPAQFVVMTAWLGYVGFLGGVDIHGRR</sequence>
<gene>
    <name evidence="3" type="ORF">NCTC12195_03524</name>
    <name evidence="2" type="ORF">SGA02_28540</name>
</gene>
<accession>A0A0D0QTK4</accession>
<feature type="transmembrane region" description="Helical" evidence="1">
    <location>
        <begin position="86"/>
        <end position="110"/>
    </location>
</feature>
<evidence type="ECO:0000313" key="2">
    <source>
        <dbReference type="EMBL" id="GEQ07026.1"/>
    </source>
</evidence>
<proteinExistence type="predicted"/>
<dbReference type="AlphaFoldDB" id="A0A0D0QTK4"/>
<dbReference type="Proteomes" id="UP000255277">
    <property type="component" value="Unassembled WGS sequence"/>
</dbReference>
<evidence type="ECO:0000313" key="5">
    <source>
        <dbReference type="Proteomes" id="UP000321057"/>
    </source>
</evidence>
<dbReference type="EMBL" id="BKAX01000016">
    <property type="protein sequence ID" value="GEQ07026.1"/>
    <property type="molecule type" value="Genomic_DNA"/>
</dbReference>
<evidence type="ECO:0000313" key="4">
    <source>
        <dbReference type="Proteomes" id="UP000255277"/>
    </source>
</evidence>
<reference evidence="3 4" key="1">
    <citation type="submission" date="2018-06" db="EMBL/GenBank/DDBJ databases">
        <authorList>
            <consortium name="Pathogen Informatics"/>
            <person name="Doyle S."/>
        </authorList>
    </citation>
    <scope>NUCLEOTIDE SEQUENCE [LARGE SCALE GENOMIC DNA]</scope>
    <source>
        <strain evidence="3 4">NCTC12195</strain>
    </source>
</reference>
<dbReference type="OrthoDB" id="2396314at2"/>
<reference evidence="2 5" key="2">
    <citation type="submission" date="2019-07" db="EMBL/GenBank/DDBJ databases">
        <title>Whole genome shotgun sequence of Staphylococcus gallinarum NBRC 109767.</title>
        <authorList>
            <person name="Hosoyama A."/>
            <person name="Uohara A."/>
            <person name="Ohji S."/>
            <person name="Ichikawa N."/>
        </authorList>
    </citation>
    <scope>NUCLEOTIDE SEQUENCE [LARGE SCALE GENOMIC DNA]</scope>
    <source>
        <strain evidence="2 5">NBRC 109767</strain>
    </source>
</reference>
<dbReference type="RefSeq" id="WP_042740078.1">
    <property type="nucleotide sequence ID" value="NZ_BKAX01000016.1"/>
</dbReference>
<evidence type="ECO:0000313" key="3">
    <source>
        <dbReference type="EMBL" id="SUM34016.1"/>
    </source>
</evidence>
<keyword evidence="1" id="KW-1133">Transmembrane helix</keyword>
<evidence type="ECO:0000256" key="1">
    <source>
        <dbReference type="SAM" id="Phobius"/>
    </source>
</evidence>
<protein>
    <submittedName>
        <fullName evidence="3">Hypothetical phage membrane protein</fullName>
    </submittedName>
</protein>
<dbReference type="EMBL" id="UHDK01000001">
    <property type="protein sequence ID" value="SUM34016.1"/>
    <property type="molecule type" value="Genomic_DNA"/>
</dbReference>
<name>A0A0D0QTK4_STAGA</name>
<dbReference type="Proteomes" id="UP000321057">
    <property type="component" value="Unassembled WGS sequence"/>
</dbReference>
<keyword evidence="1" id="KW-0472">Membrane</keyword>